<dbReference type="Proteomes" id="UP000670527">
    <property type="component" value="Unassembled WGS sequence"/>
</dbReference>
<gene>
    <name evidence="1" type="ORF">J4D97_20735</name>
</gene>
<evidence type="ECO:0000313" key="1">
    <source>
        <dbReference type="EMBL" id="MBO3273089.1"/>
    </source>
</evidence>
<sequence>MGASLRTATPEARPTQADSRMYHRVFFQKHFTTAPMVGKVADAYLSFESYESVEQFVKRNGTLIAGQEGHADYRLVILAITSTGPGSQGPCPLAPSKARPRRTADRILRSHGLQLAAVVTEIPPCYKFLRKGEHNGRQHWLFYSVVYQNYILAVEETGTFLAVIAKPKPAPAQRPNEATLAAA</sequence>
<protein>
    <submittedName>
        <fullName evidence="1">Uncharacterized protein</fullName>
    </submittedName>
</protein>
<organism evidence="1 2">
    <name type="scientific">Hymenobacter defluvii</name>
    <dbReference type="NCBI Taxonomy" id="2054411"/>
    <lineage>
        <taxon>Bacteria</taxon>
        <taxon>Pseudomonadati</taxon>
        <taxon>Bacteroidota</taxon>
        <taxon>Cytophagia</taxon>
        <taxon>Cytophagales</taxon>
        <taxon>Hymenobacteraceae</taxon>
        <taxon>Hymenobacter</taxon>
    </lineage>
</organism>
<dbReference type="EMBL" id="JAGETX010000024">
    <property type="protein sequence ID" value="MBO3273089.1"/>
    <property type="molecule type" value="Genomic_DNA"/>
</dbReference>
<reference evidence="1 2" key="1">
    <citation type="submission" date="2021-03" db="EMBL/GenBank/DDBJ databases">
        <authorList>
            <person name="Kim M.K."/>
        </authorList>
    </citation>
    <scope>NUCLEOTIDE SEQUENCE [LARGE SCALE GENOMIC DNA]</scope>
    <source>
        <strain evidence="1 2">BT507</strain>
    </source>
</reference>
<keyword evidence="2" id="KW-1185">Reference proteome</keyword>
<comment type="caution">
    <text evidence="1">The sequence shown here is derived from an EMBL/GenBank/DDBJ whole genome shotgun (WGS) entry which is preliminary data.</text>
</comment>
<proteinExistence type="predicted"/>
<dbReference type="RefSeq" id="WP_208309236.1">
    <property type="nucleotide sequence ID" value="NZ_JAGETX010000024.1"/>
</dbReference>
<evidence type="ECO:0000313" key="2">
    <source>
        <dbReference type="Proteomes" id="UP000670527"/>
    </source>
</evidence>
<accession>A0ABS3TKE9</accession>
<name>A0ABS3TKE9_9BACT</name>